<dbReference type="Gene3D" id="3.30.70.330">
    <property type="match status" value="1"/>
</dbReference>
<gene>
    <name evidence="5" type="ORF">SeLEV6574_g06252</name>
</gene>
<sequence length="375" mass="43745">MEDSYAERERSPRAPDEYQDSYNEGHSTITDDRDHERQQYDQDQQAMKDREHEVREDTENAFTTATQNESAGASRSPRRTPARSPARSPQRQPEHGQHHHHSYANQERRSEREHDREMDRERDDHSDRGRGEFRDNPGNNVHVSGLHTNVDESALRDMFKEFGTVTHVEIVMDPHTKESRGFAFVTFDTVEGADAAIAGMNGVDQNGRRLIVQKARRARARTPTPGRYYGNKQYIESRRGGSIPRGVRGGRGSYGSSHGGGYYSDYSGYDRNGGYGGYSRREPYYDQRYQQGYQQPSRYDPYYDSRGYYSRYDDREYYDDRDYYGRGGYSNSGGRDYYQDDRRQPASSSRGSSQQYYDDRGYYDDRYRGYDSSRR</sequence>
<dbReference type="Pfam" id="PF00076">
    <property type="entry name" value="RRM_1"/>
    <property type="match status" value="1"/>
</dbReference>
<feature type="compositionally biased region" description="Basic and acidic residues" evidence="3">
    <location>
        <begin position="1"/>
        <end position="16"/>
    </location>
</feature>
<keyword evidence="1 2" id="KW-0694">RNA-binding</keyword>
<protein>
    <recommendedName>
        <fullName evidence="4">RRM domain-containing protein</fullName>
    </recommendedName>
</protein>
<dbReference type="GO" id="GO:0003723">
    <property type="term" value="F:RNA binding"/>
    <property type="evidence" value="ECO:0007669"/>
    <property type="project" value="UniProtKB-UniRule"/>
</dbReference>
<evidence type="ECO:0000256" key="2">
    <source>
        <dbReference type="PROSITE-ProRule" id="PRU00176"/>
    </source>
</evidence>
<organism evidence="5 6">
    <name type="scientific">Synchytrium endobioticum</name>
    <dbReference type="NCBI Taxonomy" id="286115"/>
    <lineage>
        <taxon>Eukaryota</taxon>
        <taxon>Fungi</taxon>
        <taxon>Fungi incertae sedis</taxon>
        <taxon>Chytridiomycota</taxon>
        <taxon>Chytridiomycota incertae sedis</taxon>
        <taxon>Chytridiomycetes</taxon>
        <taxon>Synchytriales</taxon>
        <taxon>Synchytriaceae</taxon>
        <taxon>Synchytrium</taxon>
    </lineage>
</organism>
<feature type="compositionally biased region" description="Basic and acidic residues" evidence="3">
    <location>
        <begin position="106"/>
        <end position="135"/>
    </location>
</feature>
<accession>A0A507CPP4</accession>
<dbReference type="AlphaFoldDB" id="A0A507CPP4"/>
<evidence type="ECO:0000313" key="6">
    <source>
        <dbReference type="Proteomes" id="UP000320475"/>
    </source>
</evidence>
<feature type="domain" description="RRM" evidence="4">
    <location>
        <begin position="139"/>
        <end position="217"/>
    </location>
</feature>
<evidence type="ECO:0000313" key="5">
    <source>
        <dbReference type="EMBL" id="TPX41101.1"/>
    </source>
</evidence>
<dbReference type="InterPro" id="IPR012677">
    <property type="entry name" value="Nucleotide-bd_a/b_plait_sf"/>
</dbReference>
<feature type="region of interest" description="Disordered" evidence="3">
    <location>
        <begin position="319"/>
        <end position="375"/>
    </location>
</feature>
<feature type="compositionally biased region" description="Low complexity" evidence="3">
    <location>
        <begin position="82"/>
        <end position="91"/>
    </location>
</feature>
<dbReference type="InterPro" id="IPR052462">
    <property type="entry name" value="SLIRP/GR-RBP-like"/>
</dbReference>
<feature type="compositionally biased region" description="Polar residues" evidence="3">
    <location>
        <begin position="60"/>
        <end position="69"/>
    </location>
</feature>
<dbReference type="VEuPathDB" id="FungiDB:SeMB42_g04280"/>
<feature type="region of interest" description="Disordered" evidence="3">
    <location>
        <begin position="216"/>
        <end position="270"/>
    </location>
</feature>
<dbReference type="Proteomes" id="UP000320475">
    <property type="component" value="Unassembled WGS sequence"/>
</dbReference>
<dbReference type="SMART" id="SM00360">
    <property type="entry name" value="RRM"/>
    <property type="match status" value="1"/>
</dbReference>
<dbReference type="PANTHER" id="PTHR48027">
    <property type="entry name" value="HETEROGENEOUS NUCLEAR RIBONUCLEOPROTEIN 87F-RELATED"/>
    <property type="match status" value="1"/>
</dbReference>
<evidence type="ECO:0000256" key="3">
    <source>
        <dbReference type="SAM" id="MobiDB-lite"/>
    </source>
</evidence>
<dbReference type="PROSITE" id="PS50102">
    <property type="entry name" value="RRM"/>
    <property type="match status" value="1"/>
</dbReference>
<evidence type="ECO:0000259" key="4">
    <source>
        <dbReference type="PROSITE" id="PS50102"/>
    </source>
</evidence>
<feature type="compositionally biased region" description="Basic and acidic residues" evidence="3">
    <location>
        <begin position="29"/>
        <end position="58"/>
    </location>
</feature>
<name>A0A507CPP4_9FUNG</name>
<feature type="compositionally biased region" description="Gly residues" evidence="3">
    <location>
        <begin position="247"/>
        <end position="262"/>
    </location>
</feature>
<evidence type="ECO:0000256" key="1">
    <source>
        <dbReference type="ARBA" id="ARBA00022884"/>
    </source>
</evidence>
<comment type="caution">
    <text evidence="5">The sequence shown here is derived from an EMBL/GenBank/DDBJ whole genome shotgun (WGS) entry which is preliminary data.</text>
</comment>
<proteinExistence type="predicted"/>
<feature type="region of interest" description="Disordered" evidence="3">
    <location>
        <begin position="1"/>
        <end position="145"/>
    </location>
</feature>
<dbReference type="InterPro" id="IPR035979">
    <property type="entry name" value="RBD_domain_sf"/>
</dbReference>
<reference evidence="5 6" key="1">
    <citation type="journal article" date="2019" name="Sci. Rep.">
        <title>Comparative genomics of chytrid fungi reveal insights into the obligate biotrophic and pathogenic lifestyle of Synchytrium endobioticum.</title>
        <authorList>
            <person name="van de Vossenberg B.T.L.H."/>
            <person name="Warris S."/>
            <person name="Nguyen H.D.T."/>
            <person name="van Gent-Pelzer M.P.E."/>
            <person name="Joly D.L."/>
            <person name="van de Geest H.C."/>
            <person name="Bonants P.J.M."/>
            <person name="Smith D.S."/>
            <person name="Levesque C.A."/>
            <person name="van der Lee T.A.J."/>
        </authorList>
    </citation>
    <scope>NUCLEOTIDE SEQUENCE [LARGE SCALE GENOMIC DNA]</scope>
    <source>
        <strain evidence="5 6">LEV6574</strain>
    </source>
</reference>
<dbReference type="EMBL" id="QEAM01000341">
    <property type="protein sequence ID" value="TPX41101.1"/>
    <property type="molecule type" value="Genomic_DNA"/>
</dbReference>
<feature type="compositionally biased region" description="Basic and acidic residues" evidence="3">
    <location>
        <begin position="357"/>
        <end position="375"/>
    </location>
</feature>
<dbReference type="OrthoDB" id="6159137at2759"/>
<dbReference type="CDD" id="cd00590">
    <property type="entry name" value="RRM_SF"/>
    <property type="match status" value="1"/>
</dbReference>
<dbReference type="SUPFAM" id="SSF54928">
    <property type="entry name" value="RNA-binding domain, RBD"/>
    <property type="match status" value="1"/>
</dbReference>
<dbReference type="InterPro" id="IPR000504">
    <property type="entry name" value="RRM_dom"/>
</dbReference>